<dbReference type="NCBIfam" id="TIGR02754">
    <property type="entry name" value="sod_Ni_protease"/>
    <property type="match status" value="1"/>
</dbReference>
<dbReference type="InterPro" id="IPR052064">
    <property type="entry name" value="Mito_IMP1_subunit"/>
</dbReference>
<reference evidence="5 6" key="1">
    <citation type="submission" date="2019-06" db="EMBL/GenBank/DDBJ databases">
        <title>Whole genome shotgun sequence of Streptomyces spinoverrucosus NBRC 14228.</title>
        <authorList>
            <person name="Hosoyama A."/>
            <person name="Uohara A."/>
            <person name="Ohji S."/>
            <person name="Ichikawa N."/>
        </authorList>
    </citation>
    <scope>NUCLEOTIDE SEQUENCE [LARGE SCALE GENOMIC DNA]</scope>
    <source>
        <strain evidence="5 6">NBRC 14228</strain>
    </source>
</reference>
<evidence type="ECO:0000313" key="5">
    <source>
        <dbReference type="EMBL" id="GEC07473.1"/>
    </source>
</evidence>
<proteinExistence type="predicted"/>
<dbReference type="InterPro" id="IPR014124">
    <property type="entry name" value="Pept_S26A_Sod_Ni_maturase"/>
</dbReference>
<dbReference type="GO" id="GO:0004252">
    <property type="term" value="F:serine-type endopeptidase activity"/>
    <property type="evidence" value="ECO:0007669"/>
    <property type="project" value="InterPro"/>
</dbReference>
<dbReference type="SUPFAM" id="SSF51306">
    <property type="entry name" value="LexA/Signal peptidase"/>
    <property type="match status" value="1"/>
</dbReference>
<keyword evidence="3" id="KW-0472">Membrane</keyword>
<dbReference type="InterPro" id="IPR019533">
    <property type="entry name" value="Peptidase_S26"/>
</dbReference>
<dbReference type="InterPro" id="IPR036286">
    <property type="entry name" value="LexA/Signal_pep-like_sf"/>
</dbReference>
<protein>
    <recommendedName>
        <fullName evidence="4">Peptidase S24/S26A/S26B/S26C domain-containing protein</fullName>
    </recommendedName>
</protein>
<feature type="domain" description="Peptidase S24/S26A/S26B/S26C" evidence="4">
    <location>
        <begin position="68"/>
        <end position="131"/>
    </location>
</feature>
<dbReference type="GO" id="GO:0012505">
    <property type="term" value="C:endomembrane system"/>
    <property type="evidence" value="ECO:0007669"/>
    <property type="project" value="UniProtKB-SubCell"/>
</dbReference>
<dbReference type="Pfam" id="PF00717">
    <property type="entry name" value="Peptidase_S24"/>
    <property type="match status" value="1"/>
</dbReference>
<gene>
    <name evidence="5" type="ORF">SSP24_51280</name>
</gene>
<comment type="subcellular location">
    <subcellularLocation>
        <location evidence="1">Endomembrane system</location>
    </subcellularLocation>
</comment>
<sequence>MKHSFLVIVFSGGTLLPERLDFASAPMGLGQKSGVRLRLVEDRTGEVPGMPELSQETERERGVPPFGLAEVTGPSMVPTLYHGDRLLLRYGGRVRPGDVVVLRHPFQQDLLVVKRVAERREGGWWVLGDNAYAGGDSTDYGVVPDELILGRVRFRYRPRRPDQRSPLALLRWALSAARPVFSDRSASRRLRAR</sequence>
<dbReference type="PANTHER" id="PTHR12383">
    <property type="entry name" value="PROTEASE FAMILY S26 MITOCHONDRIAL INNER MEMBRANE PROTEASE-RELATED"/>
    <property type="match status" value="1"/>
</dbReference>
<evidence type="ECO:0000256" key="2">
    <source>
        <dbReference type="ARBA" id="ARBA00022801"/>
    </source>
</evidence>
<dbReference type="CDD" id="cd06530">
    <property type="entry name" value="S26_SPase_I"/>
    <property type="match status" value="1"/>
</dbReference>
<accession>A0A4Y3VLP3</accession>
<keyword evidence="2" id="KW-0378">Hydrolase</keyword>
<evidence type="ECO:0000313" key="6">
    <source>
        <dbReference type="Proteomes" id="UP000317881"/>
    </source>
</evidence>
<keyword evidence="6" id="KW-1185">Reference proteome</keyword>
<dbReference type="EMBL" id="BJND01000039">
    <property type="protein sequence ID" value="GEC07473.1"/>
    <property type="molecule type" value="Genomic_DNA"/>
</dbReference>
<dbReference type="AlphaFoldDB" id="A0A4Y3VLP3"/>
<dbReference type="PANTHER" id="PTHR12383:SF16">
    <property type="entry name" value="MITOCHONDRIAL INNER MEMBRANE PROTEASE SUBUNIT 1"/>
    <property type="match status" value="1"/>
</dbReference>
<dbReference type="Gene3D" id="2.10.109.10">
    <property type="entry name" value="Umud Fragment, subunit A"/>
    <property type="match status" value="1"/>
</dbReference>
<evidence type="ECO:0000256" key="1">
    <source>
        <dbReference type="ARBA" id="ARBA00004308"/>
    </source>
</evidence>
<comment type="caution">
    <text evidence="5">The sequence shown here is derived from an EMBL/GenBank/DDBJ whole genome shotgun (WGS) entry which is preliminary data.</text>
</comment>
<dbReference type="Proteomes" id="UP000317881">
    <property type="component" value="Unassembled WGS sequence"/>
</dbReference>
<evidence type="ECO:0000259" key="4">
    <source>
        <dbReference type="Pfam" id="PF00717"/>
    </source>
</evidence>
<organism evidence="5 6">
    <name type="scientific">Streptomyces spinoverrucosus</name>
    <dbReference type="NCBI Taxonomy" id="284043"/>
    <lineage>
        <taxon>Bacteria</taxon>
        <taxon>Bacillati</taxon>
        <taxon>Actinomycetota</taxon>
        <taxon>Actinomycetes</taxon>
        <taxon>Kitasatosporales</taxon>
        <taxon>Streptomycetaceae</taxon>
        <taxon>Streptomyces</taxon>
    </lineage>
</organism>
<dbReference type="InterPro" id="IPR015927">
    <property type="entry name" value="Peptidase_S24_S26A/B/C"/>
</dbReference>
<evidence type="ECO:0000256" key="3">
    <source>
        <dbReference type="ARBA" id="ARBA00023136"/>
    </source>
</evidence>
<name>A0A4Y3VLP3_9ACTN</name>
<dbReference type="GO" id="GO:0006465">
    <property type="term" value="P:signal peptide processing"/>
    <property type="evidence" value="ECO:0007669"/>
    <property type="project" value="InterPro"/>
</dbReference>